<keyword evidence="4" id="KW-1185">Reference proteome</keyword>
<evidence type="ECO:0000256" key="1">
    <source>
        <dbReference type="ARBA" id="ARBA00022801"/>
    </source>
</evidence>
<evidence type="ECO:0000259" key="2">
    <source>
        <dbReference type="Pfam" id="PF07687"/>
    </source>
</evidence>
<dbReference type="EMBL" id="JBHSBU010000001">
    <property type="protein sequence ID" value="MFC4160337.1"/>
    <property type="molecule type" value="Genomic_DNA"/>
</dbReference>
<comment type="caution">
    <text evidence="3">The sequence shown here is derived from an EMBL/GenBank/DDBJ whole genome shotgun (WGS) entry which is preliminary data.</text>
</comment>
<dbReference type="CDD" id="cd03890">
    <property type="entry name" value="M20_pepD"/>
    <property type="match status" value="1"/>
</dbReference>
<dbReference type="PRINTS" id="PR00934">
    <property type="entry name" value="XHISDIPTASE"/>
</dbReference>
<protein>
    <submittedName>
        <fullName evidence="3">Aminoacyl-histidine dipeptidase</fullName>
    </submittedName>
</protein>
<dbReference type="Proteomes" id="UP001595791">
    <property type="component" value="Unassembled WGS sequence"/>
</dbReference>
<dbReference type="PANTHER" id="PTHR43501">
    <property type="entry name" value="CYTOSOL NON-SPECIFIC DIPEPTIDASE"/>
    <property type="match status" value="1"/>
</dbReference>
<dbReference type="RefSeq" id="WP_378165056.1">
    <property type="nucleotide sequence ID" value="NZ_JBHSBU010000001.1"/>
</dbReference>
<dbReference type="PANTHER" id="PTHR43501:SF1">
    <property type="entry name" value="CYTOSOL NON-SPECIFIC DIPEPTIDASE"/>
    <property type="match status" value="1"/>
</dbReference>
<dbReference type="PIRSF" id="PIRSF016599">
    <property type="entry name" value="Xaa-His_dipept"/>
    <property type="match status" value="1"/>
</dbReference>
<dbReference type="InterPro" id="IPR001160">
    <property type="entry name" value="Peptidase_M20C"/>
</dbReference>
<name>A0ABV8MQ94_9NEIS</name>
<evidence type="ECO:0000313" key="4">
    <source>
        <dbReference type="Proteomes" id="UP001595791"/>
    </source>
</evidence>
<gene>
    <name evidence="3" type="ORF">ACFOW7_13415</name>
</gene>
<proteinExistence type="predicted"/>
<evidence type="ECO:0000313" key="3">
    <source>
        <dbReference type="EMBL" id="MFC4160337.1"/>
    </source>
</evidence>
<feature type="domain" description="Peptidase M20 dimerisation" evidence="2">
    <location>
        <begin position="207"/>
        <end position="289"/>
    </location>
</feature>
<sequence>MTFPLPNANPVWPHFQALCAIPRPSKHESRLRDHLCSWARARELHHEVDAAGNLLIRKAASPGKENCPGVALQGHLDMVCQQNEGTGHDFHRDPIRPVIEDGWLVARDTTLGADNGIGVALALAVLDSRELRHGPLEVLFTVDEEAGMGGARGLAPGWLQSAMLINLDTEEWGSFYLGAAGGVDVVASRGYAEEAIPAGHEVLRLSVSGLVGGHSGGDIHLERGNAIKLLARVLERLGHDWRLARLQGGTARNALPREAWAVVSLPAAAISTVRADIAAIETEFREELAGVDGGVTVRLEPDCADQVLVAADQATLLNLLRALPHGVHRMSRRVEGVVETSNNLGVARLAEGRFDATLMVRSLLASGTTALSGQIVSILKLAGASAELRGAYPGWAPDPDSRLLTLMREVYRREFAAEPEIRVIHAGLECGLLATKYPHLQMVSYGPDIRGAHAPGERVEIASVDRCWQLLTATLAAIS</sequence>
<dbReference type="InterPro" id="IPR011650">
    <property type="entry name" value="Peptidase_M20_dimer"/>
</dbReference>
<dbReference type="Pfam" id="PF01546">
    <property type="entry name" value="Peptidase_M20"/>
    <property type="match status" value="1"/>
</dbReference>
<dbReference type="SUPFAM" id="SSF53187">
    <property type="entry name" value="Zn-dependent exopeptidases"/>
    <property type="match status" value="1"/>
</dbReference>
<organism evidence="3 4">
    <name type="scientific">Chitinimonas lacunae</name>
    <dbReference type="NCBI Taxonomy" id="1963018"/>
    <lineage>
        <taxon>Bacteria</taxon>
        <taxon>Pseudomonadati</taxon>
        <taxon>Pseudomonadota</taxon>
        <taxon>Betaproteobacteria</taxon>
        <taxon>Neisseriales</taxon>
        <taxon>Chitinibacteraceae</taxon>
        <taxon>Chitinimonas</taxon>
    </lineage>
</organism>
<dbReference type="NCBIfam" id="TIGR01893">
    <property type="entry name" value="aa-his-dipept"/>
    <property type="match status" value="1"/>
</dbReference>
<dbReference type="Pfam" id="PF07687">
    <property type="entry name" value="M20_dimer"/>
    <property type="match status" value="1"/>
</dbReference>
<keyword evidence="1" id="KW-0378">Hydrolase</keyword>
<dbReference type="InterPro" id="IPR002933">
    <property type="entry name" value="Peptidase_M20"/>
</dbReference>
<reference evidence="4" key="1">
    <citation type="journal article" date="2019" name="Int. J. Syst. Evol. Microbiol.">
        <title>The Global Catalogue of Microorganisms (GCM) 10K type strain sequencing project: providing services to taxonomists for standard genome sequencing and annotation.</title>
        <authorList>
            <consortium name="The Broad Institute Genomics Platform"/>
            <consortium name="The Broad Institute Genome Sequencing Center for Infectious Disease"/>
            <person name="Wu L."/>
            <person name="Ma J."/>
        </authorList>
    </citation>
    <scope>NUCLEOTIDE SEQUENCE [LARGE SCALE GENOMIC DNA]</scope>
    <source>
        <strain evidence="4">LMG 29894</strain>
    </source>
</reference>
<dbReference type="Gene3D" id="3.40.630.10">
    <property type="entry name" value="Zn peptidases"/>
    <property type="match status" value="2"/>
</dbReference>
<accession>A0ABV8MQ94</accession>